<protein>
    <submittedName>
        <fullName evidence="2">Uncharacterized protein</fullName>
    </submittedName>
</protein>
<feature type="region of interest" description="Disordered" evidence="1">
    <location>
        <begin position="1"/>
        <end position="203"/>
    </location>
</feature>
<feature type="region of interest" description="Disordered" evidence="1">
    <location>
        <begin position="398"/>
        <end position="422"/>
    </location>
</feature>
<dbReference type="AlphaFoldDB" id="A0A5M8PUG5"/>
<feature type="compositionally biased region" description="Basic and acidic residues" evidence="1">
    <location>
        <begin position="67"/>
        <end position="84"/>
    </location>
</feature>
<name>A0A5M8PUG5_9LECA</name>
<feature type="compositionally biased region" description="Basic and acidic residues" evidence="1">
    <location>
        <begin position="399"/>
        <end position="421"/>
    </location>
</feature>
<reference evidence="2 3" key="1">
    <citation type="submission" date="2019-09" db="EMBL/GenBank/DDBJ databases">
        <title>The hologenome of the rock-dwelling lichen Lasallia pustulata.</title>
        <authorList>
            <person name="Greshake Tzovaras B."/>
            <person name="Segers F."/>
            <person name="Bicker A."/>
            <person name="Dal Grande F."/>
            <person name="Otte J."/>
            <person name="Hankeln T."/>
            <person name="Schmitt I."/>
            <person name="Ebersberger I."/>
        </authorList>
    </citation>
    <scope>NUCLEOTIDE SEQUENCE [LARGE SCALE GENOMIC DNA]</scope>
    <source>
        <strain evidence="2">A1-1</strain>
    </source>
</reference>
<feature type="compositionally biased region" description="Basic and acidic residues" evidence="1">
    <location>
        <begin position="167"/>
        <end position="185"/>
    </location>
</feature>
<feature type="compositionally biased region" description="Acidic residues" evidence="1">
    <location>
        <begin position="44"/>
        <end position="54"/>
    </location>
</feature>
<evidence type="ECO:0000313" key="3">
    <source>
        <dbReference type="Proteomes" id="UP000324767"/>
    </source>
</evidence>
<feature type="compositionally biased region" description="Basic and acidic residues" evidence="1">
    <location>
        <begin position="192"/>
        <end position="203"/>
    </location>
</feature>
<proteinExistence type="predicted"/>
<feature type="compositionally biased region" description="Basic and acidic residues" evidence="1">
    <location>
        <begin position="142"/>
        <end position="160"/>
    </location>
</feature>
<evidence type="ECO:0000256" key="1">
    <source>
        <dbReference type="SAM" id="MobiDB-lite"/>
    </source>
</evidence>
<feature type="region of interest" description="Disordered" evidence="1">
    <location>
        <begin position="464"/>
        <end position="506"/>
    </location>
</feature>
<gene>
    <name evidence="2" type="ORF">FRX48_03012</name>
</gene>
<sequence length="554" mass="61231">MHAGDRGYEGEPAQLLVTDSGSIRPPTNEPLLRIRQKRNRRVVEEDDSEMDDTASYEPLRKRTKGTHTREPSEEYQEAARVEPSRKRKNWTHTRELSEEYEEAVPAEPARKRRKATHTREINEEVRDAAHDESSGKRKSGTHTKESSQEYKEAARAEPARNRRTAIHTREYGQNDEKGARAESSRTSKSGPHIREPSDEDDQAARAELARKAIGAVHRGNRNAVSTEVNKTTTEGRSHPQVRIVTYRRLLKCLTTQQEVSFDVDQAADLLIRAAGNLTPTSDHSMRLAPPAANSWRNKFSPASSRVSSDGDSISLLLAAADELEAADELSAAATIDTTDDAVPAHELNQPRRSPIAWCVAASGSTAEGDDDRDAQKDETIFMSEAELDLEVQTLRNKSAGHEETTTCESEQEKITEGGDDRDAQEDETIFISEGELDLEVQTLGNKNSGHGETTTCEPEQEEIAGVAEQQDSVSGEPEQEGITSEAGKPLVEGKAEQEEIGSEEDAPAEMVLMVEHVSGRRPVASRLRVLYRESLLVRAPNGKMVKPFSSGRTI</sequence>
<feature type="compositionally biased region" description="Basic and acidic residues" evidence="1">
    <location>
        <begin position="117"/>
        <end position="135"/>
    </location>
</feature>
<dbReference type="EMBL" id="VXIT01000004">
    <property type="protein sequence ID" value="KAA6413268.1"/>
    <property type="molecule type" value="Genomic_DNA"/>
</dbReference>
<organism evidence="2 3">
    <name type="scientific">Lasallia pustulata</name>
    <dbReference type="NCBI Taxonomy" id="136370"/>
    <lineage>
        <taxon>Eukaryota</taxon>
        <taxon>Fungi</taxon>
        <taxon>Dikarya</taxon>
        <taxon>Ascomycota</taxon>
        <taxon>Pezizomycotina</taxon>
        <taxon>Lecanoromycetes</taxon>
        <taxon>OSLEUM clade</taxon>
        <taxon>Umbilicariomycetidae</taxon>
        <taxon>Umbilicariales</taxon>
        <taxon>Umbilicariaceae</taxon>
        <taxon>Lasallia</taxon>
    </lineage>
</organism>
<accession>A0A5M8PUG5</accession>
<evidence type="ECO:0000313" key="2">
    <source>
        <dbReference type="EMBL" id="KAA6413268.1"/>
    </source>
</evidence>
<comment type="caution">
    <text evidence="2">The sequence shown here is derived from an EMBL/GenBank/DDBJ whole genome shotgun (WGS) entry which is preliminary data.</text>
</comment>
<dbReference type="Proteomes" id="UP000324767">
    <property type="component" value="Unassembled WGS sequence"/>
</dbReference>